<keyword evidence="2" id="KW-1185">Reference proteome</keyword>
<protein>
    <submittedName>
        <fullName evidence="1">Uncharacterized protein</fullName>
    </submittedName>
</protein>
<evidence type="ECO:0000313" key="1">
    <source>
        <dbReference type="EMBL" id="KAH1168035.1"/>
    </source>
</evidence>
<name>A0A9D3WW13_9SAUR</name>
<sequence length="130" mass="13869">MWLILEISVRLKGGLELPATLCVSPGGCLGLISAIAPAVGAMEEEDQEDASYRYSPYCHASVFLSLPHTASLCLLAPSHFASLMSVTAMKLISDSPGHSPGKLVLHPVLSVTLRGWSSYFSSSTRCFRDG</sequence>
<gene>
    <name evidence="1" type="ORF">KIL84_003518</name>
</gene>
<dbReference type="AlphaFoldDB" id="A0A9D3WW13"/>
<proteinExistence type="predicted"/>
<evidence type="ECO:0000313" key="2">
    <source>
        <dbReference type="Proteomes" id="UP000827986"/>
    </source>
</evidence>
<organism evidence="1 2">
    <name type="scientific">Mauremys mutica</name>
    <name type="common">yellowpond turtle</name>
    <dbReference type="NCBI Taxonomy" id="74926"/>
    <lineage>
        <taxon>Eukaryota</taxon>
        <taxon>Metazoa</taxon>
        <taxon>Chordata</taxon>
        <taxon>Craniata</taxon>
        <taxon>Vertebrata</taxon>
        <taxon>Euteleostomi</taxon>
        <taxon>Archelosauria</taxon>
        <taxon>Testudinata</taxon>
        <taxon>Testudines</taxon>
        <taxon>Cryptodira</taxon>
        <taxon>Durocryptodira</taxon>
        <taxon>Testudinoidea</taxon>
        <taxon>Geoemydidae</taxon>
        <taxon>Geoemydinae</taxon>
        <taxon>Mauremys</taxon>
    </lineage>
</organism>
<dbReference type="EMBL" id="JAHDVG010000486">
    <property type="protein sequence ID" value="KAH1168035.1"/>
    <property type="molecule type" value="Genomic_DNA"/>
</dbReference>
<comment type="caution">
    <text evidence="1">The sequence shown here is derived from an EMBL/GenBank/DDBJ whole genome shotgun (WGS) entry which is preliminary data.</text>
</comment>
<reference evidence="1" key="1">
    <citation type="submission" date="2021-09" db="EMBL/GenBank/DDBJ databases">
        <title>The genome of Mauremys mutica provides insights into the evolution of semi-aquatic lifestyle.</title>
        <authorList>
            <person name="Gong S."/>
            <person name="Gao Y."/>
        </authorList>
    </citation>
    <scope>NUCLEOTIDE SEQUENCE</scope>
    <source>
        <strain evidence="1">MM-2020</strain>
        <tissue evidence="1">Muscle</tissue>
    </source>
</reference>
<dbReference type="Proteomes" id="UP000827986">
    <property type="component" value="Unassembled WGS sequence"/>
</dbReference>
<accession>A0A9D3WW13</accession>